<sequence>MLTIHVLNVGHGHSAILEYNNGTDTVFGVVDSNVPSGETEPRALTKLRELGAKRLSFVCLTHPHKDHFKGLHKIIQAFDGSIDYFFSCPLGALFQHPERLKKFAVRLQEIYKSSQGDPVKEAQELLWIVKWAKEGMDAGSVDWRECAGEHLQLAPTGFAGLSIATILPPNKSKGAYIQQIERQDGFLLGTFRENDISLALQITYGNTVVVLGGDGTAANWTDRRRWERNTKAPINATVVNLPHHGSTRDCPDDVLEQLFAPQGDRAGVTSANGHSHPGFEVIKWMERHAVKPYCTNLIPQCGANAQKLLTLPTLEPRLQRWVREVATNTDQVQPCQGDVSIVVDAAGKTKIDRQFKNACMYRGDYTALGL</sequence>
<organism evidence="2">
    <name type="scientific">Bradyrhizobium diazoefficiens</name>
    <dbReference type="NCBI Taxonomy" id="1355477"/>
    <lineage>
        <taxon>Bacteria</taxon>
        <taxon>Pseudomonadati</taxon>
        <taxon>Pseudomonadota</taxon>
        <taxon>Alphaproteobacteria</taxon>
        <taxon>Hyphomicrobiales</taxon>
        <taxon>Nitrobacteraceae</taxon>
        <taxon>Bradyrhizobium</taxon>
    </lineage>
</organism>
<dbReference type="SUPFAM" id="SSF56281">
    <property type="entry name" value="Metallo-hydrolase/oxidoreductase"/>
    <property type="match status" value="1"/>
</dbReference>
<dbReference type="PANTHER" id="PTHR30619:SF1">
    <property type="entry name" value="RECOMBINATION PROTEIN 2"/>
    <property type="match status" value="1"/>
</dbReference>
<dbReference type="InterPro" id="IPR052159">
    <property type="entry name" value="Competence_DNA_uptake"/>
</dbReference>
<gene>
    <name evidence="2" type="ORF">XF2B_78590</name>
</gene>
<reference evidence="2" key="1">
    <citation type="submission" date="2020-05" db="EMBL/GenBank/DDBJ databases">
        <title>Complete genome sequence of Bradyrhizobium diazoefficiens XF2 isolated from soybean nodule.</title>
        <authorList>
            <person name="Noda R."/>
            <person name="Kakizaki K."/>
            <person name="Minamisawa K."/>
        </authorList>
    </citation>
    <scope>NUCLEOTIDE SEQUENCE</scope>
    <source>
        <strain evidence="2">XF2</strain>
    </source>
</reference>
<protein>
    <recommendedName>
        <fullName evidence="1">Metallo-beta-lactamase domain-containing protein</fullName>
    </recommendedName>
</protein>
<dbReference type="InterPro" id="IPR036866">
    <property type="entry name" value="RibonucZ/Hydroxyglut_hydro"/>
</dbReference>
<dbReference type="Gene3D" id="3.60.15.10">
    <property type="entry name" value="Ribonuclease Z/Hydroxyacylglutathione hydrolase-like"/>
    <property type="match status" value="1"/>
</dbReference>
<dbReference type="EMBL" id="AP023092">
    <property type="protein sequence ID" value="BCE34090.1"/>
    <property type="molecule type" value="Genomic_DNA"/>
</dbReference>
<evidence type="ECO:0000259" key="1">
    <source>
        <dbReference type="Pfam" id="PF00753"/>
    </source>
</evidence>
<feature type="domain" description="Metallo-beta-lactamase" evidence="1">
    <location>
        <begin position="41"/>
        <end position="79"/>
    </location>
</feature>
<name>A0A809Y5U6_9BRAD</name>
<dbReference type="PANTHER" id="PTHR30619">
    <property type="entry name" value="DNA INTERNALIZATION/COMPETENCE PROTEIN COMEC/REC2"/>
    <property type="match status" value="1"/>
</dbReference>
<proteinExistence type="predicted"/>
<dbReference type="AlphaFoldDB" id="A0A809Y5U6"/>
<accession>A0A809Y5U6</accession>
<evidence type="ECO:0000313" key="2">
    <source>
        <dbReference type="EMBL" id="BCE34090.1"/>
    </source>
</evidence>
<dbReference type="InterPro" id="IPR001279">
    <property type="entry name" value="Metallo-B-lactamas"/>
</dbReference>
<dbReference type="Pfam" id="PF00753">
    <property type="entry name" value="Lactamase_B"/>
    <property type="match status" value="1"/>
</dbReference>